<protein>
    <submittedName>
        <fullName evidence="3">Putative dehydrogenase</fullName>
    </submittedName>
</protein>
<gene>
    <name evidence="3" type="ORF">ATI53_103612</name>
</gene>
<dbReference type="InterPro" id="IPR000683">
    <property type="entry name" value="Gfo/Idh/MocA-like_OxRdtase_N"/>
</dbReference>
<keyword evidence="4" id="KW-1185">Reference proteome</keyword>
<dbReference type="InterPro" id="IPR051317">
    <property type="entry name" value="Gfo/Idh/MocA_oxidoreduct"/>
</dbReference>
<feature type="domain" description="Gfo/Idh/MocA-like oxidoreductase N-terminal" evidence="1">
    <location>
        <begin position="19"/>
        <end position="147"/>
    </location>
</feature>
<evidence type="ECO:0000259" key="1">
    <source>
        <dbReference type="Pfam" id="PF01408"/>
    </source>
</evidence>
<dbReference type="Proteomes" id="UP000249165">
    <property type="component" value="Unassembled WGS sequence"/>
</dbReference>
<sequence>MVFADSSALRIPPLGRRLRLGFVGGGRGGLVGNWHFAGARLSNHWEVVAGALSSRPEVAAASARDWCIAPDRSYTHYREMAACEAARPDGIEAVSICTPNDSHAGIAACFLRAGIDVILDKPMTTTVADARMLVALRAETGVSLTMTYPFAQHAMVRQASALIEEGAIGQLRQVQMEYFQDWNQGGQPEESPIWRQDPARVGRSSIVGDIGTHALHLLQAMTGRDVVSLRADMFTCGAPKPQPDTAHVSLRLDNGAPGLLHLCNAAPGQFCALRVRVWGSGGALEWDQETPERLRYVPRDAEEHIFVRGGGQGIRPDAARISHLPRGHGEALSDAWANLYAEAGLAVAARRHGVALAPGTLRHLPGAIEGLRGMLFTDACADSYEAGGTWVTLASATAPVPPA</sequence>
<dbReference type="SUPFAM" id="SSF55347">
    <property type="entry name" value="Glyceraldehyde-3-phosphate dehydrogenase-like, C-terminal domain"/>
    <property type="match status" value="1"/>
</dbReference>
<dbReference type="SUPFAM" id="SSF51735">
    <property type="entry name" value="NAD(P)-binding Rossmann-fold domains"/>
    <property type="match status" value="1"/>
</dbReference>
<evidence type="ECO:0000259" key="2">
    <source>
        <dbReference type="Pfam" id="PF22725"/>
    </source>
</evidence>
<dbReference type="PANTHER" id="PTHR43708">
    <property type="entry name" value="CONSERVED EXPRESSED OXIDOREDUCTASE (EUROFUNG)"/>
    <property type="match status" value="1"/>
</dbReference>
<dbReference type="Gene3D" id="3.30.360.10">
    <property type="entry name" value="Dihydrodipicolinate Reductase, domain 2"/>
    <property type="match status" value="1"/>
</dbReference>
<dbReference type="AlphaFoldDB" id="A0A327XX47"/>
<dbReference type="RefSeq" id="WP_111550874.1">
    <property type="nucleotide sequence ID" value="NZ_LIQE01000034.1"/>
</dbReference>
<dbReference type="Pfam" id="PF01408">
    <property type="entry name" value="GFO_IDH_MocA"/>
    <property type="match status" value="1"/>
</dbReference>
<proteinExistence type="predicted"/>
<dbReference type="InterPro" id="IPR036291">
    <property type="entry name" value="NAD(P)-bd_dom_sf"/>
</dbReference>
<comment type="caution">
    <text evidence="3">The sequence shown here is derived from an EMBL/GenBank/DDBJ whole genome shotgun (WGS) entry which is preliminary data.</text>
</comment>
<name>A0A327XX47_9RHOB</name>
<reference evidence="3 4" key="1">
    <citation type="submission" date="2018-06" db="EMBL/GenBank/DDBJ databases">
        <title>Genomic Encyclopedia of Archaeal and Bacterial Type Strains, Phase II (KMG-II): from individual species to whole genera.</title>
        <authorList>
            <person name="Goeker M."/>
        </authorList>
    </citation>
    <scope>NUCLEOTIDE SEQUENCE [LARGE SCALE GENOMIC DNA]</scope>
    <source>
        <strain evidence="3 4">DSM 22011</strain>
    </source>
</reference>
<dbReference type="EMBL" id="QLMG01000036">
    <property type="protein sequence ID" value="RAK13310.1"/>
    <property type="molecule type" value="Genomic_DNA"/>
</dbReference>
<dbReference type="Gene3D" id="3.40.50.720">
    <property type="entry name" value="NAD(P)-binding Rossmann-like Domain"/>
    <property type="match status" value="1"/>
</dbReference>
<dbReference type="GO" id="GO:0000166">
    <property type="term" value="F:nucleotide binding"/>
    <property type="evidence" value="ECO:0007669"/>
    <property type="project" value="InterPro"/>
</dbReference>
<dbReference type="Pfam" id="PF22725">
    <property type="entry name" value="GFO_IDH_MocA_C3"/>
    <property type="match status" value="1"/>
</dbReference>
<dbReference type="InterPro" id="IPR055170">
    <property type="entry name" value="GFO_IDH_MocA-like_dom"/>
</dbReference>
<evidence type="ECO:0000313" key="3">
    <source>
        <dbReference type="EMBL" id="RAK13310.1"/>
    </source>
</evidence>
<evidence type="ECO:0000313" key="4">
    <source>
        <dbReference type="Proteomes" id="UP000249165"/>
    </source>
</evidence>
<feature type="domain" description="GFO/IDH/MocA-like oxidoreductase" evidence="2">
    <location>
        <begin position="156"/>
        <end position="285"/>
    </location>
</feature>
<dbReference type="PANTHER" id="PTHR43708:SF3">
    <property type="entry name" value="OXIDOREDUCTASE"/>
    <property type="match status" value="1"/>
</dbReference>
<accession>A0A327XX47</accession>
<organism evidence="3 4">
    <name type="scientific">Salipiger aestuarii</name>
    <dbReference type="NCBI Taxonomy" id="568098"/>
    <lineage>
        <taxon>Bacteria</taxon>
        <taxon>Pseudomonadati</taxon>
        <taxon>Pseudomonadota</taxon>
        <taxon>Alphaproteobacteria</taxon>
        <taxon>Rhodobacterales</taxon>
        <taxon>Roseobacteraceae</taxon>
        <taxon>Salipiger</taxon>
    </lineage>
</organism>
<dbReference type="OrthoDB" id="9815825at2"/>